<evidence type="ECO:0000313" key="2">
    <source>
        <dbReference type="Proteomes" id="UP000006426"/>
    </source>
</evidence>
<dbReference type="GeneID" id="39474798"/>
<organism evidence="1 2">
    <name type="scientific">Pseudomonas amygdali pv. lachrymans str. M301315</name>
    <dbReference type="NCBI Taxonomy" id="629260"/>
    <lineage>
        <taxon>Bacteria</taxon>
        <taxon>Pseudomonadati</taxon>
        <taxon>Pseudomonadota</taxon>
        <taxon>Gammaproteobacteria</taxon>
        <taxon>Pseudomonadales</taxon>
        <taxon>Pseudomonadaceae</taxon>
        <taxon>Pseudomonas</taxon>
        <taxon>Pseudomonas amygdali</taxon>
    </lineage>
</organism>
<protein>
    <submittedName>
        <fullName evidence="1">Uncharacterized protein</fullName>
    </submittedName>
</protein>
<geneLocation type="plasmid" evidence="2">
    <name>pmppla107</name>
</geneLocation>
<gene>
    <name evidence="1" type="ORF">PLA107_030425</name>
</gene>
<accession>A0AAD0M5A2</accession>
<dbReference type="EMBL" id="CP031226">
    <property type="protein sequence ID" value="AXH59544.1"/>
    <property type="molecule type" value="Genomic_DNA"/>
</dbReference>
<name>A0AAD0M5A2_PSEAV</name>
<evidence type="ECO:0000313" key="1">
    <source>
        <dbReference type="EMBL" id="AXH59544.1"/>
    </source>
</evidence>
<dbReference type="Proteomes" id="UP000006426">
    <property type="component" value="Plasmid pmppla107"/>
</dbReference>
<dbReference type="AlphaFoldDB" id="A0AAD0M5A2"/>
<dbReference type="RefSeq" id="WP_005742247.1">
    <property type="nucleotide sequence ID" value="NZ_CP031226.1"/>
</dbReference>
<keyword evidence="1" id="KW-0614">Plasmid</keyword>
<reference evidence="1 2" key="1">
    <citation type="journal article" date="2011" name="PLoS Pathog.">
        <title>Dynamic evolution of pathogenicity revealed by sequencing and comparative genomics of 19 Pseudomonas syringae isolates.</title>
        <authorList>
            <person name="Baltrus D.A."/>
            <person name="Nishimura M.T."/>
            <person name="Romanchuk A."/>
            <person name="Chang J.H."/>
            <person name="Mukhtar M.S."/>
            <person name="Cherkis K."/>
            <person name="Roach J."/>
            <person name="Grant S.R."/>
            <person name="Jones C.D."/>
            <person name="Dangl J.L."/>
        </authorList>
    </citation>
    <scope>NUCLEOTIDE SEQUENCE [LARGE SCALE GENOMIC DNA]</scope>
    <source>
        <strain evidence="1 2">M301315</strain>
    </source>
</reference>
<proteinExistence type="predicted"/>
<sequence length="134" mass="14867">MNTISLEEAQRILNQLGYECREVSTLVESTKGTGLSASALLEKTFKSAQRWEAFIRSARLRVLGSAGFREPQGAGGPKGYRHFGMEFWTHYDASFELDNSHEVKLLEAYADAMTGNLSDAQVHSETCAPVHKRA</sequence>